<gene>
    <name evidence="3" type="ORF">MSAN_01215900</name>
</gene>
<feature type="compositionally biased region" description="Pro residues" evidence="1">
    <location>
        <begin position="135"/>
        <end position="147"/>
    </location>
</feature>
<comment type="caution">
    <text evidence="3">The sequence shown here is derived from an EMBL/GenBank/DDBJ whole genome shotgun (WGS) entry which is preliminary data.</text>
</comment>
<dbReference type="EMBL" id="JACAZH010000009">
    <property type="protein sequence ID" value="KAF7358769.1"/>
    <property type="molecule type" value="Genomic_DNA"/>
</dbReference>
<dbReference type="Proteomes" id="UP000623467">
    <property type="component" value="Unassembled WGS sequence"/>
</dbReference>
<evidence type="ECO:0000256" key="1">
    <source>
        <dbReference type="SAM" id="MobiDB-lite"/>
    </source>
</evidence>
<sequence>MLLVPSKRSFTSNHSLLRSTRSGPPPFMPKIAPYAFFKWTVGRGSVVWKIWPTVLLHTLFASVIVYIYCLTVRIVQIPNVMLTAMVHGHTKPAPDGRLNSPVSTPSVPPSTATASASIATTSSSGVSTSTTRIPSNPPLPPRTPPNALPLREPRVSRLNPPAPSPGIEPRPGAVHGAQPSEPRHNPLCRVTANVAAWVRGFWNRAKEDHRTHHGTDRTSRMRTWSGPIHPVGVAQLEFEIGENLPEGGGSALPLGMGYDDNDLDLDMFCHDIIRKDIRCLKKAPCVDAWFPPRPIITDSTATGGKAKTNDAVGSPDASTLAGGLHAYGANLYRASLASLSDSASVITEEEGEGMEDDPDTETELEHEARTRRAEEVVRVGELVDTR</sequence>
<keyword evidence="2" id="KW-1133">Transmembrane helix</keyword>
<evidence type="ECO:0000313" key="3">
    <source>
        <dbReference type="EMBL" id="KAF7358769.1"/>
    </source>
</evidence>
<proteinExistence type="predicted"/>
<feature type="compositionally biased region" description="Acidic residues" evidence="1">
    <location>
        <begin position="347"/>
        <end position="362"/>
    </location>
</feature>
<accession>A0A8H6YGX6</accession>
<keyword evidence="2" id="KW-0812">Transmembrane</keyword>
<feature type="region of interest" description="Disordered" evidence="1">
    <location>
        <begin position="346"/>
        <end position="386"/>
    </location>
</feature>
<feature type="transmembrane region" description="Helical" evidence="2">
    <location>
        <begin position="54"/>
        <end position="75"/>
    </location>
</feature>
<keyword evidence="2" id="KW-0472">Membrane</keyword>
<feature type="compositionally biased region" description="Basic and acidic residues" evidence="1">
    <location>
        <begin position="363"/>
        <end position="386"/>
    </location>
</feature>
<protein>
    <submittedName>
        <fullName evidence="3">Uncharacterized protein</fullName>
    </submittedName>
</protein>
<organism evidence="3 4">
    <name type="scientific">Mycena sanguinolenta</name>
    <dbReference type="NCBI Taxonomy" id="230812"/>
    <lineage>
        <taxon>Eukaryota</taxon>
        <taxon>Fungi</taxon>
        <taxon>Dikarya</taxon>
        <taxon>Basidiomycota</taxon>
        <taxon>Agaricomycotina</taxon>
        <taxon>Agaricomycetes</taxon>
        <taxon>Agaricomycetidae</taxon>
        <taxon>Agaricales</taxon>
        <taxon>Marasmiineae</taxon>
        <taxon>Mycenaceae</taxon>
        <taxon>Mycena</taxon>
    </lineage>
</organism>
<feature type="compositionally biased region" description="Low complexity" evidence="1">
    <location>
        <begin position="100"/>
        <end position="134"/>
    </location>
</feature>
<dbReference type="OrthoDB" id="1368at2759"/>
<reference evidence="3" key="1">
    <citation type="submission" date="2020-05" db="EMBL/GenBank/DDBJ databases">
        <title>Mycena genomes resolve the evolution of fungal bioluminescence.</title>
        <authorList>
            <person name="Tsai I.J."/>
        </authorList>
    </citation>
    <scope>NUCLEOTIDE SEQUENCE</scope>
    <source>
        <strain evidence="3">160909Yilan</strain>
    </source>
</reference>
<name>A0A8H6YGX6_9AGAR</name>
<evidence type="ECO:0000256" key="2">
    <source>
        <dbReference type="SAM" id="Phobius"/>
    </source>
</evidence>
<feature type="region of interest" description="Disordered" evidence="1">
    <location>
        <begin position="92"/>
        <end position="185"/>
    </location>
</feature>
<evidence type="ECO:0000313" key="4">
    <source>
        <dbReference type="Proteomes" id="UP000623467"/>
    </source>
</evidence>
<dbReference type="AlphaFoldDB" id="A0A8H6YGX6"/>
<keyword evidence="4" id="KW-1185">Reference proteome</keyword>